<evidence type="ECO:0000256" key="1">
    <source>
        <dbReference type="ARBA" id="ARBA00022857"/>
    </source>
</evidence>
<evidence type="ECO:0000313" key="4">
    <source>
        <dbReference type="EMBL" id="KGE12495.1"/>
    </source>
</evidence>
<dbReference type="PANTHER" id="PTHR47706">
    <property type="entry name" value="NMRA-LIKE FAMILY PROTEIN"/>
    <property type="match status" value="1"/>
</dbReference>
<feature type="domain" description="NmrA-like" evidence="3">
    <location>
        <begin position="2"/>
        <end position="205"/>
    </location>
</feature>
<organism evidence="4 5">
    <name type="scientific">Sphingobacterium deserti</name>
    <dbReference type="NCBI Taxonomy" id="1229276"/>
    <lineage>
        <taxon>Bacteria</taxon>
        <taxon>Pseudomonadati</taxon>
        <taxon>Bacteroidota</taxon>
        <taxon>Sphingobacteriia</taxon>
        <taxon>Sphingobacteriales</taxon>
        <taxon>Sphingobacteriaceae</taxon>
        <taxon>Sphingobacterium</taxon>
    </lineage>
</organism>
<dbReference type="AlphaFoldDB" id="A0A0B8T641"/>
<keyword evidence="2" id="KW-0560">Oxidoreductase</keyword>
<dbReference type="InterPro" id="IPR036291">
    <property type="entry name" value="NAD(P)-bd_dom_sf"/>
</dbReference>
<evidence type="ECO:0000313" key="5">
    <source>
        <dbReference type="Proteomes" id="UP000031802"/>
    </source>
</evidence>
<evidence type="ECO:0000259" key="3">
    <source>
        <dbReference type="Pfam" id="PF05368"/>
    </source>
</evidence>
<accession>A0A0B8T641</accession>
<comment type="caution">
    <text evidence="4">The sequence shown here is derived from an EMBL/GenBank/DDBJ whole genome shotgun (WGS) entry which is preliminary data.</text>
</comment>
<dbReference type="Pfam" id="PF05368">
    <property type="entry name" value="NmrA"/>
    <property type="match status" value="1"/>
</dbReference>
<sequence length="298" mass="33113">MDNIILVAGATGDLGGRVCENLLGRGVAVRAIVRSKSNQKRVFELRELGVQIVATEYDDEYGLTLACQGVSCIVSTLAGLGDVIVKAQSLLLKSAIQAGVPKFIPSDFSTDFDQLKVGDNRNFDLRKEFQTIINASNIQATSIFNGAFAHILAYNTPLLDIKNSSISYYAGKANWNIDFTTIADTAAFTARVALDNDTPRSLYISSFKISPLALAQLANEVFDRQFEWRNAGTLEDFAAYTRHTRAENPKGELELYSQWQQMQYMYSMFAAQNQRIDNDRYDGLTWQTAKETLLAIKS</sequence>
<dbReference type="PATRIC" id="fig|1229276.3.peg.3889"/>
<keyword evidence="1" id="KW-0521">NADP</keyword>
<name>A0A0B8T641_9SPHI</name>
<dbReference type="GO" id="GO:0016491">
    <property type="term" value="F:oxidoreductase activity"/>
    <property type="evidence" value="ECO:0007669"/>
    <property type="project" value="UniProtKB-KW"/>
</dbReference>
<protein>
    <submittedName>
        <fullName evidence="4">NmrA family protein</fullName>
    </submittedName>
</protein>
<dbReference type="Gene3D" id="3.90.25.10">
    <property type="entry name" value="UDP-galactose 4-epimerase, domain 1"/>
    <property type="match status" value="1"/>
</dbReference>
<dbReference type="RefSeq" id="WP_037503401.1">
    <property type="nucleotide sequence ID" value="NZ_JJMU01000067.1"/>
</dbReference>
<evidence type="ECO:0000256" key="2">
    <source>
        <dbReference type="ARBA" id="ARBA00023002"/>
    </source>
</evidence>
<proteinExistence type="predicted"/>
<dbReference type="Proteomes" id="UP000031802">
    <property type="component" value="Unassembled WGS sequence"/>
</dbReference>
<reference evidence="4 5" key="2">
    <citation type="journal article" date="2015" name="PLoS ONE">
        <title>Whole-Genome Optical Mapping and Finished Genome Sequence of Sphingobacterium deserti sp. nov., a New Species Isolated from the Western Desert of China.</title>
        <authorList>
            <person name="Teng C."/>
            <person name="Zhou Z."/>
            <person name="Molnar I."/>
            <person name="Li X."/>
            <person name="Tang R."/>
            <person name="Chen M."/>
            <person name="Wang L."/>
            <person name="Su S."/>
            <person name="Zhang W."/>
            <person name="Lin M."/>
        </authorList>
    </citation>
    <scope>NUCLEOTIDE SEQUENCE [LARGE SCALE GENOMIC DNA]</scope>
    <source>
        <strain evidence="5">ACCC05744</strain>
    </source>
</reference>
<dbReference type="SUPFAM" id="SSF51735">
    <property type="entry name" value="NAD(P)-binding Rossmann-fold domains"/>
    <property type="match status" value="1"/>
</dbReference>
<dbReference type="InterPro" id="IPR008030">
    <property type="entry name" value="NmrA-like"/>
</dbReference>
<dbReference type="OrthoDB" id="319724at2"/>
<gene>
    <name evidence="4" type="ORF">DI53_3760</name>
</gene>
<dbReference type="Gene3D" id="3.40.50.720">
    <property type="entry name" value="NAD(P)-binding Rossmann-like Domain"/>
    <property type="match status" value="1"/>
</dbReference>
<dbReference type="InterPro" id="IPR051609">
    <property type="entry name" value="NmrA/Isoflavone_reductase-like"/>
</dbReference>
<dbReference type="PANTHER" id="PTHR47706:SF1">
    <property type="entry name" value="CIPA-LIKE, PUTATIVE (AFU_ORTHOLOGUE AFUA_1G12460)-RELATED"/>
    <property type="match status" value="1"/>
</dbReference>
<dbReference type="EMBL" id="JJMU01000067">
    <property type="protein sequence ID" value="KGE12495.1"/>
    <property type="molecule type" value="Genomic_DNA"/>
</dbReference>
<dbReference type="STRING" id="1229276.DI53_3760"/>
<keyword evidence="5" id="KW-1185">Reference proteome</keyword>
<dbReference type="eggNOG" id="COG0702">
    <property type="taxonomic scope" value="Bacteria"/>
</dbReference>
<reference evidence="5" key="1">
    <citation type="submission" date="2014-04" db="EMBL/GenBank/DDBJ databases">
        <title>Whole-Genome optical mapping and complete genome sequence of Sphingobacterium deserti sp. nov., a new spaces isolated from desert in the west of China.</title>
        <authorList>
            <person name="Teng C."/>
            <person name="Zhou Z."/>
            <person name="Li X."/>
            <person name="Chen M."/>
            <person name="Lin M."/>
            <person name="Wang L."/>
            <person name="Su S."/>
            <person name="Zhang C."/>
            <person name="Zhang W."/>
        </authorList>
    </citation>
    <scope>NUCLEOTIDE SEQUENCE [LARGE SCALE GENOMIC DNA]</scope>
    <source>
        <strain evidence="5">ACCC05744</strain>
    </source>
</reference>